<dbReference type="AlphaFoldDB" id="A0A3Q0QU78"/>
<dbReference type="STRING" id="61819.ENSACIP00000001618"/>
<evidence type="ECO:0000313" key="3">
    <source>
        <dbReference type="Proteomes" id="UP000261340"/>
    </source>
</evidence>
<dbReference type="Proteomes" id="UP000261340">
    <property type="component" value="Unplaced"/>
</dbReference>
<keyword evidence="3" id="KW-1185">Reference proteome</keyword>
<dbReference type="OMA" id="HRCGGSD"/>
<dbReference type="PANTHER" id="PTHR12307:SF15">
    <property type="entry name" value="PROTEIN PHOSPHATASE 1 REGULATORY SUBUNIT 3C"/>
    <property type="match status" value="1"/>
</dbReference>
<reference evidence="2" key="2">
    <citation type="submission" date="2025-09" db="UniProtKB">
        <authorList>
            <consortium name="Ensembl"/>
        </authorList>
    </citation>
    <scope>IDENTIFICATION</scope>
</reference>
<organism evidence="2 3">
    <name type="scientific">Amphilophus citrinellus</name>
    <name type="common">Midas cichlid</name>
    <name type="synonym">Cichlasoma citrinellum</name>
    <dbReference type="NCBI Taxonomy" id="61819"/>
    <lineage>
        <taxon>Eukaryota</taxon>
        <taxon>Metazoa</taxon>
        <taxon>Chordata</taxon>
        <taxon>Craniata</taxon>
        <taxon>Vertebrata</taxon>
        <taxon>Euteleostomi</taxon>
        <taxon>Actinopterygii</taxon>
        <taxon>Neopterygii</taxon>
        <taxon>Teleostei</taxon>
        <taxon>Neoteleostei</taxon>
        <taxon>Acanthomorphata</taxon>
        <taxon>Ovalentaria</taxon>
        <taxon>Cichlomorphae</taxon>
        <taxon>Cichliformes</taxon>
        <taxon>Cichlidae</taxon>
        <taxon>New World cichlids</taxon>
        <taxon>Cichlasomatinae</taxon>
        <taxon>Heroini</taxon>
        <taxon>Amphilophus</taxon>
    </lineage>
</organism>
<dbReference type="PROSITE" id="PS51159">
    <property type="entry name" value="CBM21"/>
    <property type="match status" value="1"/>
</dbReference>
<protein>
    <recommendedName>
        <fullName evidence="1">CBM21 domain-containing protein</fullName>
    </recommendedName>
</protein>
<dbReference type="Gene3D" id="2.60.40.2440">
    <property type="entry name" value="Carbohydrate binding type-21 domain"/>
    <property type="match status" value="1"/>
</dbReference>
<sequence length="259" mass="28811">MRLLSINLIIRLCKQTDYPVKTGHPFPHPSSFSTSALPSPSLSSSQLTSENFRSCLRKHISGVSKKHVVFADAKGLALTAVRIFIPEPSSPTSTLVIRPSPAKLEGQQSVSDKLNHYKLRLGFPQPTQDPKAFLARLKDMKVQLESCNISERSLSGKVYAAHVGAEKGAVCIRVTFDSWRSHHDIPCTFLRQHRCGGSDVDVFTFDLSLTHNMDPRERIEFCVSFRPGPGATPHWDNNGGQNYRVLFLGRGELNCPLKM</sequence>
<evidence type="ECO:0000313" key="2">
    <source>
        <dbReference type="Ensembl" id="ENSACIP00000001618.1"/>
    </source>
</evidence>
<dbReference type="PANTHER" id="PTHR12307">
    <property type="entry name" value="PROTEIN PHOSPHATASE 1 REGULATORY SUBUNIT"/>
    <property type="match status" value="1"/>
</dbReference>
<dbReference type="InterPro" id="IPR005036">
    <property type="entry name" value="CBM21_dom"/>
</dbReference>
<dbReference type="Ensembl" id="ENSACIT00000001687.1">
    <property type="protein sequence ID" value="ENSACIP00000001618.1"/>
    <property type="gene ID" value="ENSACIG00000001345.1"/>
</dbReference>
<dbReference type="GO" id="GO:0008157">
    <property type="term" value="F:protein phosphatase 1 binding"/>
    <property type="evidence" value="ECO:0007669"/>
    <property type="project" value="TreeGrafter"/>
</dbReference>
<dbReference type="InterPro" id="IPR050782">
    <property type="entry name" value="PP1_regulatory_subunit_3"/>
</dbReference>
<reference evidence="2" key="1">
    <citation type="submission" date="2025-08" db="UniProtKB">
        <authorList>
            <consortium name="Ensembl"/>
        </authorList>
    </citation>
    <scope>IDENTIFICATION</scope>
</reference>
<dbReference type="GO" id="GO:0000164">
    <property type="term" value="C:protein phosphatase type 1 complex"/>
    <property type="evidence" value="ECO:0007669"/>
    <property type="project" value="TreeGrafter"/>
</dbReference>
<dbReference type="GeneTree" id="ENSGT00940000159475"/>
<dbReference type="GO" id="GO:0005979">
    <property type="term" value="P:regulation of glycogen biosynthetic process"/>
    <property type="evidence" value="ECO:0007669"/>
    <property type="project" value="TreeGrafter"/>
</dbReference>
<dbReference type="Pfam" id="PF03370">
    <property type="entry name" value="CBM_21"/>
    <property type="match status" value="1"/>
</dbReference>
<evidence type="ECO:0000259" key="1">
    <source>
        <dbReference type="PROSITE" id="PS51159"/>
    </source>
</evidence>
<accession>A0A3Q0QU78</accession>
<feature type="domain" description="CBM21" evidence="1">
    <location>
        <begin position="134"/>
        <end position="246"/>
    </location>
</feature>
<dbReference type="InterPro" id="IPR038175">
    <property type="entry name" value="CBM21_dom_sf"/>
</dbReference>
<dbReference type="GO" id="GO:2001069">
    <property type="term" value="F:glycogen binding"/>
    <property type="evidence" value="ECO:0007669"/>
    <property type="project" value="TreeGrafter"/>
</dbReference>
<name>A0A3Q0QU78_AMPCI</name>
<proteinExistence type="predicted"/>